<dbReference type="Proteomes" id="UP000199650">
    <property type="component" value="Unassembled WGS sequence"/>
</dbReference>
<dbReference type="InterPro" id="IPR003033">
    <property type="entry name" value="SCP2_sterol-bd_dom"/>
</dbReference>
<dbReference type="Pfam" id="PF02036">
    <property type="entry name" value="SCP2"/>
    <property type="match status" value="1"/>
</dbReference>
<accession>A0A1I0RBE2</accession>
<dbReference type="SUPFAM" id="SSF55718">
    <property type="entry name" value="SCP-like"/>
    <property type="match status" value="1"/>
</dbReference>
<gene>
    <name evidence="2" type="ORF">SAMN05444851_3363</name>
</gene>
<sequence length="180" mass="19392">MQDHAVQLPVFPRLPAFALRGLPLTPIALALGAFARRMGARHPSMFKRLGDYGNARFVLDPTDLPVTLLLEPRAGHPRLRLSRKPIEGDARIAGPLSGLLGMVHGAYDGDALFFSRDLVIEGDTAAVLALRNAIDDAELDLAAEAEAMSGPFAAQVKRLIGLAETKTGVALSRHEEDPLW</sequence>
<proteinExistence type="predicted"/>
<evidence type="ECO:0000313" key="2">
    <source>
        <dbReference type="EMBL" id="SEW38152.1"/>
    </source>
</evidence>
<reference evidence="2 3" key="1">
    <citation type="submission" date="2016-10" db="EMBL/GenBank/DDBJ databases">
        <authorList>
            <person name="de Groot N.N."/>
        </authorList>
    </citation>
    <scope>NUCLEOTIDE SEQUENCE [LARGE SCALE GENOMIC DNA]</scope>
    <source>
        <strain evidence="2 3">DSM 29439</strain>
    </source>
</reference>
<dbReference type="RefSeq" id="WP_091433684.1">
    <property type="nucleotide sequence ID" value="NZ_FOJB01000003.1"/>
</dbReference>
<dbReference type="OrthoDB" id="8479080at2"/>
<name>A0A1I0RBE2_9RHOB</name>
<dbReference type="STRING" id="1173584.SAMN05444851_3363"/>
<protein>
    <submittedName>
        <fullName evidence="2">Predicted lipid carrier protein YhbT, contains SCP2 domain</fullName>
    </submittedName>
</protein>
<dbReference type="InterPro" id="IPR036527">
    <property type="entry name" value="SCP2_sterol-bd_dom_sf"/>
</dbReference>
<keyword evidence="3" id="KW-1185">Reference proteome</keyword>
<feature type="domain" description="SCP2" evidence="1">
    <location>
        <begin position="55"/>
        <end position="134"/>
    </location>
</feature>
<evidence type="ECO:0000259" key="1">
    <source>
        <dbReference type="Pfam" id="PF02036"/>
    </source>
</evidence>
<dbReference type="EMBL" id="FOJB01000003">
    <property type="protein sequence ID" value="SEW38152.1"/>
    <property type="molecule type" value="Genomic_DNA"/>
</dbReference>
<evidence type="ECO:0000313" key="3">
    <source>
        <dbReference type="Proteomes" id="UP000199650"/>
    </source>
</evidence>
<organism evidence="2 3">
    <name type="scientific">Aliiroseovarius sediminilitoris</name>
    <dbReference type="NCBI Taxonomy" id="1173584"/>
    <lineage>
        <taxon>Bacteria</taxon>
        <taxon>Pseudomonadati</taxon>
        <taxon>Pseudomonadota</taxon>
        <taxon>Alphaproteobacteria</taxon>
        <taxon>Rhodobacterales</taxon>
        <taxon>Paracoccaceae</taxon>
        <taxon>Aliiroseovarius</taxon>
    </lineage>
</organism>
<dbReference type="AlphaFoldDB" id="A0A1I0RBE2"/>